<accession>A0A3A1VLP2</accession>
<proteinExistence type="predicted"/>
<keyword evidence="2" id="KW-0413">Isomerase</keyword>
<evidence type="ECO:0000313" key="3">
    <source>
        <dbReference type="Proteomes" id="UP000266482"/>
    </source>
</evidence>
<dbReference type="PANTHER" id="PTHR12110">
    <property type="entry name" value="HYDROXYPYRUVATE ISOMERASE"/>
    <property type="match status" value="1"/>
</dbReference>
<evidence type="ECO:0000259" key="1">
    <source>
        <dbReference type="Pfam" id="PF01261"/>
    </source>
</evidence>
<dbReference type="OrthoDB" id="9782626at2"/>
<feature type="domain" description="Xylose isomerase-like TIM barrel" evidence="1">
    <location>
        <begin position="21"/>
        <end position="260"/>
    </location>
</feature>
<name>A0A3A1VLP2_9BACL</name>
<comment type="caution">
    <text evidence="2">The sequence shown here is derived from an EMBL/GenBank/DDBJ whole genome shotgun (WGS) entry which is preliminary data.</text>
</comment>
<protein>
    <submittedName>
        <fullName evidence="2">Sugar phosphate isomerase/epimerase</fullName>
    </submittedName>
</protein>
<dbReference type="Proteomes" id="UP000266482">
    <property type="component" value="Unassembled WGS sequence"/>
</dbReference>
<keyword evidence="3" id="KW-1185">Reference proteome</keyword>
<dbReference type="RefSeq" id="WP_119598264.1">
    <property type="nucleotide sequence ID" value="NZ_QXQA01000002.1"/>
</dbReference>
<reference evidence="2 3" key="1">
    <citation type="submission" date="2018-09" db="EMBL/GenBank/DDBJ databases">
        <title>Paenibacillus aracenensis nov. sp. isolated from a cave in southern Spain.</title>
        <authorList>
            <person name="Jurado V."/>
            <person name="Gutierrez-Patricio S."/>
            <person name="Gonzalez-Pimentel J.L."/>
            <person name="Miller A.Z."/>
            <person name="Laiz L."/>
            <person name="Saiz-Jimenez C."/>
        </authorList>
    </citation>
    <scope>NUCLEOTIDE SEQUENCE [LARGE SCALE GENOMIC DNA]</scope>
    <source>
        <strain evidence="2 3">DSM 22867</strain>
    </source>
</reference>
<dbReference type="Gene3D" id="3.20.20.150">
    <property type="entry name" value="Divalent-metal-dependent TIM barrel enzymes"/>
    <property type="match status" value="1"/>
</dbReference>
<gene>
    <name evidence="2" type="ORF">D3P08_04605</name>
</gene>
<dbReference type="InterPro" id="IPR036237">
    <property type="entry name" value="Xyl_isomerase-like_sf"/>
</dbReference>
<organism evidence="2 3">
    <name type="scientific">Paenibacillus nanensis</name>
    <dbReference type="NCBI Taxonomy" id="393251"/>
    <lineage>
        <taxon>Bacteria</taxon>
        <taxon>Bacillati</taxon>
        <taxon>Bacillota</taxon>
        <taxon>Bacilli</taxon>
        <taxon>Bacillales</taxon>
        <taxon>Paenibacillaceae</taxon>
        <taxon>Paenibacillus</taxon>
    </lineage>
</organism>
<dbReference type="PANTHER" id="PTHR12110:SF21">
    <property type="entry name" value="XYLOSE ISOMERASE-LIKE TIM BARREL DOMAIN-CONTAINING PROTEIN"/>
    <property type="match status" value="1"/>
</dbReference>
<dbReference type="AlphaFoldDB" id="A0A3A1VLP2"/>
<evidence type="ECO:0000313" key="2">
    <source>
        <dbReference type="EMBL" id="RIX59433.1"/>
    </source>
</evidence>
<dbReference type="GO" id="GO:0016853">
    <property type="term" value="F:isomerase activity"/>
    <property type="evidence" value="ECO:0007669"/>
    <property type="project" value="UniProtKB-KW"/>
</dbReference>
<dbReference type="SUPFAM" id="SSF51658">
    <property type="entry name" value="Xylose isomerase-like"/>
    <property type="match status" value="1"/>
</dbReference>
<sequence>MLRGLSGAGLGKLESGRQLIELAGRYGFQAVDLDARALVREYGLDGARELLAKHNVVLGSIGLPVEWRASESAFQEGLEELASHAAAAQALGCTRCCTYILPSTDEKAAHFMAVATRRLRQCAVILGAYGISLGLEFVGPHHLRERWKHPFIWTMEETLDWIAAIGEANVGLLLDAYHWYTNELGTEAIEALRPEQIVHVHLNDAPNVPVSEALDNGRLYPGEGVIDLAGFLKALDKIGYRGPVAQEILTAEAPNGTPEELAERSKKGFDLVFEAAGIR</sequence>
<dbReference type="InterPro" id="IPR050312">
    <property type="entry name" value="IolE/XylAMocC-like"/>
</dbReference>
<dbReference type="InterPro" id="IPR013022">
    <property type="entry name" value="Xyl_isomerase-like_TIM-brl"/>
</dbReference>
<dbReference type="EMBL" id="QXQA01000002">
    <property type="protein sequence ID" value="RIX59433.1"/>
    <property type="molecule type" value="Genomic_DNA"/>
</dbReference>
<dbReference type="Pfam" id="PF01261">
    <property type="entry name" value="AP_endonuc_2"/>
    <property type="match status" value="1"/>
</dbReference>